<dbReference type="PANTHER" id="PTHR30055:SF209">
    <property type="entry name" value="POSSIBLE TRANSCRIPTIONAL REGULATORY PROTEIN (PROBABLY TETR-FAMILY)"/>
    <property type="match status" value="1"/>
</dbReference>
<keyword evidence="3" id="KW-0804">Transcription</keyword>
<gene>
    <name evidence="6" type="ORF">N802_10160</name>
</gene>
<dbReference type="SUPFAM" id="SSF46689">
    <property type="entry name" value="Homeodomain-like"/>
    <property type="match status" value="1"/>
</dbReference>
<dbReference type="Proteomes" id="UP000030002">
    <property type="component" value="Unassembled WGS sequence"/>
</dbReference>
<comment type="caution">
    <text evidence="6">The sequence shown here is derived from an EMBL/GenBank/DDBJ whole genome shotgun (WGS) entry which is preliminary data.</text>
</comment>
<dbReference type="OrthoDB" id="4709966at2"/>
<dbReference type="EMBL" id="AVPJ01000024">
    <property type="protein sequence ID" value="KGN29977.1"/>
    <property type="molecule type" value="Genomic_DNA"/>
</dbReference>
<dbReference type="Pfam" id="PF00440">
    <property type="entry name" value="TetR_N"/>
    <property type="match status" value="1"/>
</dbReference>
<dbReference type="GO" id="GO:0000976">
    <property type="term" value="F:transcription cis-regulatory region binding"/>
    <property type="evidence" value="ECO:0007669"/>
    <property type="project" value="TreeGrafter"/>
</dbReference>
<reference evidence="6 7" key="1">
    <citation type="submission" date="2013-08" db="EMBL/GenBank/DDBJ databases">
        <title>The genome sequence of Knoellia sinensis.</title>
        <authorList>
            <person name="Zhu W."/>
            <person name="Wang G."/>
        </authorList>
    </citation>
    <scope>NUCLEOTIDE SEQUENCE [LARGE SCALE GENOMIC DNA]</scope>
    <source>
        <strain evidence="6 7">KCTC 19936</strain>
    </source>
</reference>
<evidence type="ECO:0000256" key="3">
    <source>
        <dbReference type="ARBA" id="ARBA00023163"/>
    </source>
</evidence>
<evidence type="ECO:0000256" key="1">
    <source>
        <dbReference type="ARBA" id="ARBA00023015"/>
    </source>
</evidence>
<dbReference type="Pfam" id="PF13305">
    <property type="entry name" value="TetR_C_33"/>
    <property type="match status" value="1"/>
</dbReference>
<organism evidence="6 7">
    <name type="scientific">Knoellia sinensis KCTC 19936</name>
    <dbReference type="NCBI Taxonomy" id="1385520"/>
    <lineage>
        <taxon>Bacteria</taxon>
        <taxon>Bacillati</taxon>
        <taxon>Actinomycetota</taxon>
        <taxon>Actinomycetes</taxon>
        <taxon>Micrococcales</taxon>
        <taxon>Intrasporangiaceae</taxon>
        <taxon>Knoellia</taxon>
    </lineage>
</organism>
<keyword evidence="1" id="KW-0805">Transcription regulation</keyword>
<accession>A0A0A0J1F0</accession>
<evidence type="ECO:0000259" key="5">
    <source>
        <dbReference type="PROSITE" id="PS50977"/>
    </source>
</evidence>
<evidence type="ECO:0000256" key="4">
    <source>
        <dbReference type="PROSITE-ProRule" id="PRU00335"/>
    </source>
</evidence>
<dbReference type="InterPro" id="IPR001647">
    <property type="entry name" value="HTH_TetR"/>
</dbReference>
<dbReference type="PANTHER" id="PTHR30055">
    <property type="entry name" value="HTH-TYPE TRANSCRIPTIONAL REGULATOR RUTR"/>
    <property type="match status" value="1"/>
</dbReference>
<dbReference type="InterPro" id="IPR025996">
    <property type="entry name" value="MT1864/Rv1816-like_C"/>
</dbReference>
<dbReference type="RefSeq" id="WP_035919235.1">
    <property type="nucleotide sequence ID" value="NZ_AVPJ01000024.1"/>
</dbReference>
<dbReference type="InterPro" id="IPR050109">
    <property type="entry name" value="HTH-type_TetR-like_transc_reg"/>
</dbReference>
<protein>
    <submittedName>
        <fullName evidence="6">TetR family transcriptional regulator</fullName>
    </submittedName>
</protein>
<evidence type="ECO:0000313" key="7">
    <source>
        <dbReference type="Proteomes" id="UP000030002"/>
    </source>
</evidence>
<dbReference type="Gene3D" id="1.10.357.10">
    <property type="entry name" value="Tetracycline Repressor, domain 2"/>
    <property type="match status" value="1"/>
</dbReference>
<dbReference type="Gene3D" id="1.10.10.60">
    <property type="entry name" value="Homeodomain-like"/>
    <property type="match status" value="1"/>
</dbReference>
<name>A0A0A0J1F0_9MICO</name>
<dbReference type="InterPro" id="IPR009057">
    <property type="entry name" value="Homeodomain-like_sf"/>
</dbReference>
<dbReference type="eggNOG" id="COG1309">
    <property type="taxonomic scope" value="Bacteria"/>
</dbReference>
<sequence>MRRPRVSADEVVRAAAALIATQGTSALSARRLATELGTSTMTVYTHFGSMPDLVQAVVAEGFGRLDRHLDAVPVTDDPRADLVAIARAYRTNALENPHLYAVMFSRQNTAPSERTTEDRQVRQQSLVTLKSASDRAVAAGVLPDVGDPWEYPRRFWAAAHGFVSLELAGLIGSAQTVEASYLAVVDAILGTATKVPRGQGD</sequence>
<dbReference type="GO" id="GO:0003700">
    <property type="term" value="F:DNA-binding transcription factor activity"/>
    <property type="evidence" value="ECO:0007669"/>
    <property type="project" value="TreeGrafter"/>
</dbReference>
<proteinExistence type="predicted"/>
<dbReference type="PROSITE" id="PS50977">
    <property type="entry name" value="HTH_TETR_2"/>
    <property type="match status" value="1"/>
</dbReference>
<evidence type="ECO:0000256" key="2">
    <source>
        <dbReference type="ARBA" id="ARBA00023125"/>
    </source>
</evidence>
<dbReference type="SUPFAM" id="SSF48498">
    <property type="entry name" value="Tetracyclin repressor-like, C-terminal domain"/>
    <property type="match status" value="1"/>
</dbReference>
<feature type="domain" description="HTH tetR-type" evidence="5">
    <location>
        <begin position="5"/>
        <end position="65"/>
    </location>
</feature>
<keyword evidence="7" id="KW-1185">Reference proteome</keyword>
<dbReference type="AlphaFoldDB" id="A0A0A0J1F0"/>
<keyword evidence="2 4" id="KW-0238">DNA-binding</keyword>
<feature type="DNA-binding region" description="H-T-H motif" evidence="4">
    <location>
        <begin position="28"/>
        <end position="47"/>
    </location>
</feature>
<dbReference type="InterPro" id="IPR036271">
    <property type="entry name" value="Tet_transcr_reg_TetR-rel_C_sf"/>
</dbReference>
<evidence type="ECO:0000313" key="6">
    <source>
        <dbReference type="EMBL" id="KGN29977.1"/>
    </source>
</evidence>